<dbReference type="PANTHER" id="PTHR46682:SF1">
    <property type="entry name" value="ADHESION G-PROTEIN COUPLED RECEPTOR V1"/>
    <property type="match status" value="1"/>
</dbReference>
<dbReference type="SUPFAM" id="SSF141072">
    <property type="entry name" value="CalX-like"/>
    <property type="match status" value="1"/>
</dbReference>
<dbReference type="InterPro" id="IPR021720">
    <property type="entry name" value="Malectin_dom"/>
</dbReference>
<dbReference type="GO" id="GO:0016020">
    <property type="term" value="C:membrane"/>
    <property type="evidence" value="ECO:0007669"/>
    <property type="project" value="InterPro"/>
</dbReference>
<dbReference type="Gene3D" id="2.120.10.30">
    <property type="entry name" value="TolB, C-terminal domain"/>
    <property type="match status" value="1"/>
</dbReference>
<feature type="domain" description="Calx-beta" evidence="5">
    <location>
        <begin position="1676"/>
        <end position="1772"/>
    </location>
</feature>
<feature type="region of interest" description="Disordered" evidence="4">
    <location>
        <begin position="263"/>
        <end position="282"/>
    </location>
</feature>
<evidence type="ECO:0000256" key="3">
    <source>
        <dbReference type="ARBA" id="ARBA00022837"/>
    </source>
</evidence>
<protein>
    <recommendedName>
        <fullName evidence="5">Calx-beta domain-containing protein</fullName>
    </recommendedName>
</protein>
<keyword evidence="1" id="KW-0732">Signal</keyword>
<keyword evidence="3" id="KW-0106">Calcium</keyword>
<dbReference type="GO" id="GO:0004930">
    <property type="term" value="F:G protein-coupled receptor activity"/>
    <property type="evidence" value="ECO:0007669"/>
    <property type="project" value="InterPro"/>
</dbReference>
<dbReference type="InterPro" id="IPR011042">
    <property type="entry name" value="6-blade_b-propeller_TolB-like"/>
</dbReference>
<dbReference type="InterPro" id="IPR038081">
    <property type="entry name" value="CalX-like_sf"/>
</dbReference>
<feature type="region of interest" description="Disordered" evidence="4">
    <location>
        <begin position="1548"/>
        <end position="1570"/>
    </location>
</feature>
<evidence type="ECO:0000256" key="1">
    <source>
        <dbReference type="ARBA" id="ARBA00022729"/>
    </source>
</evidence>
<feature type="region of interest" description="Disordered" evidence="4">
    <location>
        <begin position="2196"/>
        <end position="2215"/>
    </location>
</feature>
<dbReference type="Pfam" id="PF03160">
    <property type="entry name" value="Calx-beta"/>
    <property type="match status" value="1"/>
</dbReference>
<evidence type="ECO:0000313" key="7">
    <source>
        <dbReference type="Proteomes" id="UP000016566"/>
    </source>
</evidence>
<sequence length="2215" mass="227842">MVVAVSNNFSASSLDLNGIGTLSQPTALVWGADGRLYVTEVDGDVKVLTIAFGDPNPNDSDNTTKFYVTDQVTLDHVKSIPNHNDDGSLNTANNGTKRQVTGIDVTPQFDANGQPVMIDGKPAVTIYVTSSDSRIGAGGDGEDVGLDTNSGTITKLTQTGPDSWDAVDLVRGLARSEENHALNGLEVIQELDANGNLVSERLIVANGGNANTGAPSNHFAGQQETAYSAAILEVDLTMLAGMPVFDDNGRAYVYDVPTLDDPTRAGADDGNDPFGGNDGLNGGKIDPNGPISIYSAGYRNSYDVEVTDDGRVYTYDNGANNTWGGRPIGEAGDNGGIVDFAQAAGYIALNFNNGDGSNKDPMSFVSWDPKNFDQMHEATRSDDLAGRTLAAGQGGAQTYEIDGLTYVYGGHPNPTRAEGSRAGLLFTPEGGVNNSFLLVSNVDSAGNGGGSDYDEVIAWLQAVEADNANYPTTGVYGADNQELTNRVLAVTPGVAYDIYGFADGTGQAVPVGDPAPQGGTLLGQAGLPSDIGEVIDAANPVEGNYLEGGFTDGALDSGKGSINGMTEYTSTVLDGGGVDMSGALIAASLNQGSLIVIGRDENGVVQTTAAGSGETLAADRTTLQAGGGPLGLASIGDEFGELGLGNAFRGSIWVATYKQNGPFIEIFQPANGAVPLAGQDIVDETDADLDGVDEINDPFEFSAENGYAIEAGQKIVLDFTQQNTNFPGTLSDTGFLGAALDGVTPNQDARTAAENFPVDQQQDGLYDNAGNIIPGGNAPTFQIKDVQPGSAVGASNSARDAVHTGIRPDPDVGRIVATLDMANWISSQQGTIVEGQVSGMMFGDGTQFNFVRIVMGSVGGNPYIEVGYELSDVYEQLARIDVPELGNIGVTGVELRLEIDINAGFAVEVQYRLDGSADFVTIPLDGGAGFSLPAGVLQDVLTGAHMIDSGSGAVPSGAAVGLIAEDVAADTLVTVDFNDLTIEAFGNEIVTSDPAAVSGPGTSGEDTIFYTGTQAVDATLADDVENFDSSGSGADVSLMGNDNNNIITLGTGSNLIGTGGGADEVRGTLAAVGGSEIIDFSFDDAVVIADADAGMSVSYQAGSAVVVVNGEAITFSGSDFETFDPADGPTSFAFEDTAEGLRITRVPNETILYRINAGAGTIGAIDGGPDWEGDTALENGTGSVSVTGEVDNEYSNFLTDAEDEVDFVDAEVAAYAPWDLFVFERSDNSDNGVPLTYNFDVVTGATYEITLLYVENWPGAFNIPSNDRIFDVLVDGTAFAEFADLNPLVEAADALGLTLPPNSATNEEKQPFIGTVVTRELTYTAVDDELNLSFIHNNQNPKVNAIQITQLGGALPSDTKAPVIESITIENLTNDTDSPRDVTVVLTDNTGFDAGTLQTDGTELVFTGIVPDSVSAPTVVLSNGGKTATLTYVVQPPEGAWPRGEGQISIAAGAFADASGNGSVASSSSFILEPDLDNLVRGAVVRAINVGTSDTSLATNLGPDPLEGGAVDNNRYGGAIVADSILTDATGQPISFEADDNAHYSSPKGVSGLNNNVDGQSGTTGSNSGGIDLDGSALHTYRDSGADTWTAAYDGFANGSYVVELHFAELFQTSAGSRVGDFYINGTLVGDDYDAFVEGGGADRPSFIRHNVLVTDGTITVDVDSSAGQAGYSAIVVYDAVPSDLPPAISVSAGNVAEGDDAVITVTRIGDQTEEITVTLELTNGTAGSDDHAGLGTTTVVIPAGQGSASTTVPIIDDDIEEASESFTVSITGLANTSNNAVVASGGDIATVTIAASDVSGDIPEGGTFFALDFENGSDPFADGGFDSALGGSGAIVAADATLQGGKLVVQTADGDLNQGGVASKNDLTRIVDLTDPDLDVIHIATRFGNPFTQALLEGQPTPITNGEVPQYAQQGIVFGTGTQGLNELVKLVWGGVAQANGVQTWSNPTGGVGLDVKVTLAQMAPGASLFDVAEVELGLGVDLATGMVSSYVTLFDAGGEILGGVRPIETPGFFIQPPVQAPQAVLDNLASGATHIGVTSNDFQTLESYEATWDYLNVTSPQIPVSNEGPDAFNGTVFGDFSEDGLVPTDIGVLQDGDNSLVAQQAGDNGPEGRDRDYFTFEVPVGKVLTEIVLAGFDNGDPTDTAGFIGIVAGNQITTDPTGTDPGNLDGGFIFGSGELGEDMLDDLGAGTDQQGTGFPGFELPLPPGSIRYG</sequence>
<dbReference type="Gene3D" id="2.60.40.2030">
    <property type="match status" value="1"/>
</dbReference>
<keyword evidence="7" id="KW-1185">Reference proteome</keyword>
<evidence type="ECO:0000259" key="5">
    <source>
        <dbReference type="SMART" id="SM00237"/>
    </source>
</evidence>
<dbReference type="InterPro" id="IPR026919">
    <property type="entry name" value="ADGRV1"/>
</dbReference>
<dbReference type="SMART" id="SM00237">
    <property type="entry name" value="Calx_beta"/>
    <property type="match status" value="1"/>
</dbReference>
<dbReference type="Gene3D" id="2.60.120.430">
    <property type="entry name" value="Galactose-binding lectin"/>
    <property type="match status" value="2"/>
</dbReference>
<evidence type="ECO:0000256" key="4">
    <source>
        <dbReference type="SAM" id="MobiDB-lite"/>
    </source>
</evidence>
<evidence type="ECO:0000313" key="6">
    <source>
        <dbReference type="EMBL" id="GAD56214.1"/>
    </source>
</evidence>
<accession>U3AEV2</accession>
<dbReference type="eggNOG" id="COG3055">
    <property type="taxonomic scope" value="Bacteria"/>
</dbReference>
<keyword evidence="2" id="KW-0677">Repeat</keyword>
<gene>
    <name evidence="6" type="ORF">MBELCI_2266</name>
</gene>
<dbReference type="STRING" id="1337093.MBELCI_2266"/>
<organism evidence="6 7">
    <name type="scientific">Limimaricola cinnabarinus LL-001</name>
    <dbReference type="NCBI Taxonomy" id="1337093"/>
    <lineage>
        <taxon>Bacteria</taxon>
        <taxon>Pseudomonadati</taxon>
        <taxon>Pseudomonadota</taxon>
        <taxon>Alphaproteobacteria</taxon>
        <taxon>Rhodobacterales</taxon>
        <taxon>Paracoccaceae</taxon>
        <taxon>Limimaricola</taxon>
    </lineage>
</organism>
<evidence type="ECO:0000256" key="2">
    <source>
        <dbReference type="ARBA" id="ARBA00022737"/>
    </source>
</evidence>
<proteinExistence type="predicted"/>
<name>U3AEV2_9RHOB</name>
<dbReference type="eggNOG" id="COG2982">
    <property type="taxonomic scope" value="Bacteria"/>
</dbReference>
<dbReference type="EMBL" id="BATB01000031">
    <property type="protein sequence ID" value="GAD56214.1"/>
    <property type="molecule type" value="Genomic_DNA"/>
</dbReference>
<dbReference type="Pfam" id="PF11721">
    <property type="entry name" value="Malectin"/>
    <property type="match status" value="1"/>
</dbReference>
<dbReference type="InterPro" id="IPR003644">
    <property type="entry name" value="Calx_beta"/>
</dbReference>
<reference evidence="6" key="1">
    <citation type="journal article" date="2013" name="Genome Announc.">
        <title>Draft Genome Sequence of Loktanella cinnabarina LL-001T, Isolated from Deep-Sea Floor Sediment.</title>
        <authorList>
            <person name="Nishi S."/>
            <person name="Tsubouchi T."/>
            <person name="Takaki Y."/>
            <person name="Koyanagi R."/>
            <person name="Satoh N."/>
            <person name="Maruyama T."/>
            <person name="Hatada Y."/>
        </authorList>
    </citation>
    <scope>NUCLEOTIDE SEQUENCE [LARGE SCALE GENOMIC DNA]</scope>
    <source>
        <strain evidence="6">LL-001</strain>
    </source>
</reference>
<dbReference type="Proteomes" id="UP000016566">
    <property type="component" value="Unassembled WGS sequence"/>
</dbReference>
<feature type="compositionally biased region" description="Low complexity" evidence="4">
    <location>
        <begin position="1559"/>
        <end position="1570"/>
    </location>
</feature>
<dbReference type="PANTHER" id="PTHR46682">
    <property type="entry name" value="ADHESION G-PROTEIN COUPLED RECEPTOR V1"/>
    <property type="match status" value="1"/>
</dbReference>
<comment type="caution">
    <text evidence="6">The sequence shown here is derived from an EMBL/GenBank/DDBJ whole genome shotgun (WGS) entry which is preliminary data.</text>
</comment>